<gene>
    <name evidence="2" type="ordered locus">Hipma_0832</name>
</gene>
<feature type="transmembrane region" description="Helical" evidence="1">
    <location>
        <begin position="204"/>
        <end position="235"/>
    </location>
</feature>
<dbReference type="AlphaFoldDB" id="F2LVL8"/>
<dbReference type="STRING" id="760142.Hipma_0832"/>
<dbReference type="PIRSF" id="PIRSF016660">
    <property type="entry name" value="YedI"/>
    <property type="match status" value="1"/>
</dbReference>
<dbReference type="InterPro" id="IPR008526">
    <property type="entry name" value="YedI"/>
</dbReference>
<dbReference type="EMBL" id="CP002606">
    <property type="protein sequence ID" value="AEA33802.1"/>
    <property type="molecule type" value="Genomic_DNA"/>
</dbReference>
<dbReference type="InParanoid" id="F2LVL8"/>
<dbReference type="KEGG" id="hmr:Hipma_0832"/>
<dbReference type="Proteomes" id="UP000008139">
    <property type="component" value="Chromosome"/>
</dbReference>
<feature type="transmembrane region" description="Helical" evidence="1">
    <location>
        <begin position="255"/>
        <end position="273"/>
    </location>
</feature>
<dbReference type="eggNOG" id="COG2354">
    <property type="taxonomic scope" value="Bacteria"/>
</dbReference>
<evidence type="ECO:0000256" key="1">
    <source>
        <dbReference type="SAM" id="Phobius"/>
    </source>
</evidence>
<keyword evidence="1" id="KW-0472">Membrane</keyword>
<sequence length="287" mass="31501">MASGFFALLDDISTLMDDIASATKIATKNTVSLLGDDVAVNAKKASGFDSSKEIPILIAIIKGSLINKAILLPIVFILEILAEWLIVPILLLGGIYISYEAFEKVYEFVFTKKHKKEQNKELTDKEKIRSAIKTDFILSIEIVVMAISSVLGKPLYIQIPTVAVVSVVATAGVYGFVALIVRMDDIGIKLIQLSDKKGRFLRSIGIALIEAMPYVVKILSVVGTLAMFLVCGGIYMHKLEFIHHLLDMFEINIPILIIEMMVGFIVGGFSFMIKEGLVKFAGLILKS</sequence>
<reference evidence="2 3" key="1">
    <citation type="journal article" date="2011" name="Stand. Genomic Sci.">
        <title>Complete genome sequence of the thermophilic sulfur-reducer Hippea maritima type strain (MH(2)).</title>
        <authorList>
            <person name="Huntemann M."/>
            <person name="Lu M."/>
            <person name="Nolan M."/>
            <person name="Lapidus A."/>
            <person name="Lucas S."/>
            <person name="Hammon N."/>
            <person name="Deshpande S."/>
            <person name="Cheng J.F."/>
            <person name="Tapia R."/>
            <person name="Han C."/>
            <person name="Goodwin L."/>
            <person name="Pitluck S."/>
            <person name="Liolios K."/>
            <person name="Pagani I."/>
            <person name="Ivanova N."/>
            <person name="Ovchinikova G."/>
            <person name="Pati A."/>
            <person name="Chen A."/>
            <person name="Palaniappan K."/>
            <person name="Land M."/>
            <person name="Hauser L."/>
            <person name="Jeffries C.D."/>
            <person name="Detter J.C."/>
            <person name="Brambilla E.M."/>
            <person name="Rohde M."/>
            <person name="Spring S."/>
            <person name="Goker M."/>
            <person name="Woyke T."/>
            <person name="Bristow J."/>
            <person name="Eisen J.A."/>
            <person name="Markowitz V."/>
            <person name="Hugenholtz P."/>
            <person name="Kyrpides N.C."/>
            <person name="Klenk H.P."/>
            <person name="Mavromatis K."/>
        </authorList>
    </citation>
    <scope>NUCLEOTIDE SEQUENCE [LARGE SCALE GENOMIC DNA]</scope>
    <source>
        <strain evidence="3">ATCC 700847 / DSM 10411 / MH2</strain>
    </source>
</reference>
<protein>
    <recommendedName>
        <fullName evidence="4">DUF808 domain-containing protein</fullName>
    </recommendedName>
</protein>
<keyword evidence="1" id="KW-1133">Transmembrane helix</keyword>
<proteinExistence type="predicted"/>
<feature type="transmembrane region" description="Helical" evidence="1">
    <location>
        <begin position="162"/>
        <end position="183"/>
    </location>
</feature>
<dbReference type="PANTHER" id="PTHR30503">
    <property type="entry name" value="INNER MEMBRANE PROTEIN YEDI"/>
    <property type="match status" value="1"/>
</dbReference>
<organism evidence="2 3">
    <name type="scientific">Hippea maritima (strain ATCC 700847 / DSM 10411 / MH2)</name>
    <dbReference type="NCBI Taxonomy" id="760142"/>
    <lineage>
        <taxon>Bacteria</taxon>
        <taxon>Pseudomonadati</taxon>
        <taxon>Campylobacterota</taxon>
        <taxon>Desulfurellia</taxon>
        <taxon>Desulfurellales</taxon>
        <taxon>Hippeaceae</taxon>
        <taxon>Hippea</taxon>
    </lineage>
</organism>
<dbReference type="HOGENOM" id="CLU_059391_0_0_7"/>
<feature type="transmembrane region" description="Helical" evidence="1">
    <location>
        <begin position="54"/>
        <end position="78"/>
    </location>
</feature>
<evidence type="ECO:0000313" key="2">
    <source>
        <dbReference type="EMBL" id="AEA33802.1"/>
    </source>
</evidence>
<dbReference type="GO" id="GO:0005886">
    <property type="term" value="C:plasma membrane"/>
    <property type="evidence" value="ECO:0007669"/>
    <property type="project" value="TreeGrafter"/>
</dbReference>
<dbReference type="FunCoup" id="F2LVL8">
    <property type="interactions" value="5"/>
</dbReference>
<reference evidence="3" key="2">
    <citation type="submission" date="2011-03" db="EMBL/GenBank/DDBJ databases">
        <title>The complete genome of Hippea maritima DSM 10411.</title>
        <authorList>
            <consortium name="US DOE Joint Genome Institute (JGI-PGF)"/>
            <person name="Lucas S."/>
            <person name="Copeland A."/>
            <person name="Lapidus A."/>
            <person name="Bruce D."/>
            <person name="Goodwin L."/>
            <person name="Pitluck S."/>
            <person name="Peters L."/>
            <person name="Kyrpides N."/>
            <person name="Mavromatis K."/>
            <person name="Pagani I."/>
            <person name="Ivanova N."/>
            <person name="Mikhailova N."/>
            <person name="Lu M."/>
            <person name="Detter J.C."/>
            <person name="Tapia R."/>
            <person name="Han C."/>
            <person name="Land M."/>
            <person name="Hauser L."/>
            <person name="Markowitz V."/>
            <person name="Cheng J.-F."/>
            <person name="Hugenholtz P."/>
            <person name="Woyke T."/>
            <person name="Wu D."/>
            <person name="Spring S."/>
            <person name="Schroeder M."/>
            <person name="Brambilla E."/>
            <person name="Klenk H.-P."/>
            <person name="Eisen J.A."/>
        </authorList>
    </citation>
    <scope>NUCLEOTIDE SEQUENCE [LARGE SCALE GENOMIC DNA]</scope>
    <source>
        <strain evidence="3">ATCC 700847 / DSM 10411 / MH2</strain>
    </source>
</reference>
<evidence type="ECO:0008006" key="4">
    <source>
        <dbReference type="Google" id="ProtNLM"/>
    </source>
</evidence>
<keyword evidence="1" id="KW-0812">Transmembrane</keyword>
<feature type="transmembrane region" description="Helical" evidence="1">
    <location>
        <begin position="84"/>
        <end position="102"/>
    </location>
</feature>
<name>F2LVL8_HIPMA</name>
<evidence type="ECO:0000313" key="3">
    <source>
        <dbReference type="Proteomes" id="UP000008139"/>
    </source>
</evidence>
<dbReference type="Pfam" id="PF05661">
    <property type="entry name" value="DUF808"/>
    <property type="match status" value="1"/>
</dbReference>
<dbReference type="RefSeq" id="WP_013681843.1">
    <property type="nucleotide sequence ID" value="NC_015318.1"/>
</dbReference>
<dbReference type="PANTHER" id="PTHR30503:SF3">
    <property type="entry name" value="INNER MEMBRANE PROTEIN YEDI"/>
    <property type="match status" value="1"/>
</dbReference>
<accession>F2LVL8</accession>
<dbReference type="OrthoDB" id="9814178at2"/>
<keyword evidence="3" id="KW-1185">Reference proteome</keyword>